<feature type="compositionally biased region" description="Basic and acidic residues" evidence="1">
    <location>
        <begin position="45"/>
        <end position="56"/>
    </location>
</feature>
<evidence type="ECO:0000313" key="2">
    <source>
        <dbReference type="EMBL" id="OMP14310.1"/>
    </source>
</evidence>
<keyword evidence="3" id="KW-1185">Reference proteome</keyword>
<dbReference type="EMBL" id="AWUE01000414">
    <property type="protein sequence ID" value="OMP14310.1"/>
    <property type="molecule type" value="Genomic_DNA"/>
</dbReference>
<organism evidence="2 3">
    <name type="scientific">Corchorus olitorius</name>
    <dbReference type="NCBI Taxonomy" id="93759"/>
    <lineage>
        <taxon>Eukaryota</taxon>
        <taxon>Viridiplantae</taxon>
        <taxon>Streptophyta</taxon>
        <taxon>Embryophyta</taxon>
        <taxon>Tracheophyta</taxon>
        <taxon>Spermatophyta</taxon>
        <taxon>Magnoliopsida</taxon>
        <taxon>eudicotyledons</taxon>
        <taxon>Gunneridae</taxon>
        <taxon>Pentapetalae</taxon>
        <taxon>rosids</taxon>
        <taxon>malvids</taxon>
        <taxon>Malvales</taxon>
        <taxon>Malvaceae</taxon>
        <taxon>Grewioideae</taxon>
        <taxon>Apeibeae</taxon>
        <taxon>Corchorus</taxon>
    </lineage>
</organism>
<dbReference type="AlphaFoldDB" id="A0A1R3L4V3"/>
<gene>
    <name evidence="2" type="ORF">COLO4_00066</name>
</gene>
<name>A0A1R3L4V3_9ROSI</name>
<accession>A0A1R3L4V3</accession>
<feature type="region of interest" description="Disordered" evidence="1">
    <location>
        <begin position="33"/>
        <end position="79"/>
    </location>
</feature>
<comment type="caution">
    <text evidence="2">The sequence shown here is derived from an EMBL/GenBank/DDBJ whole genome shotgun (WGS) entry which is preliminary data.</text>
</comment>
<dbReference type="Proteomes" id="UP000187203">
    <property type="component" value="Unassembled WGS sequence"/>
</dbReference>
<sequence>MTRRTKKNSYTLTFSMDVFIGLSSLLVLYFSSSSSSPTKQTSKLGGREVGEEHTRASLDLTAGFAESSEGNRSGKKAARRSTWLHFGDKGGFVVAVGGGLSGGKDFRRHQGGG</sequence>
<evidence type="ECO:0000256" key="1">
    <source>
        <dbReference type="SAM" id="MobiDB-lite"/>
    </source>
</evidence>
<reference evidence="3" key="1">
    <citation type="submission" date="2013-09" db="EMBL/GenBank/DDBJ databases">
        <title>Corchorus olitorius genome sequencing.</title>
        <authorList>
            <person name="Alam M."/>
            <person name="Haque M.S."/>
            <person name="Islam M.S."/>
            <person name="Emdad E.M."/>
            <person name="Islam M.M."/>
            <person name="Ahmed B."/>
            <person name="Halim A."/>
            <person name="Hossen Q.M.M."/>
            <person name="Hossain M.Z."/>
            <person name="Ahmed R."/>
            <person name="Khan M.M."/>
            <person name="Islam R."/>
            <person name="Rashid M.M."/>
            <person name="Khan S.A."/>
            <person name="Rahman M.S."/>
            <person name="Alam M."/>
            <person name="Yahiya A.S."/>
            <person name="Khan M.S."/>
            <person name="Azam M.S."/>
            <person name="Haque T."/>
            <person name="Lashkar M.Z.H."/>
            <person name="Akhand A.I."/>
            <person name="Morshed G."/>
            <person name="Roy S."/>
            <person name="Uddin K.S."/>
            <person name="Rabeya T."/>
            <person name="Hossain A.S."/>
            <person name="Chowdhury A."/>
            <person name="Snigdha A.R."/>
            <person name="Mortoza M.S."/>
            <person name="Matin S.A."/>
            <person name="Hoque S.M.E."/>
            <person name="Islam M.K."/>
            <person name="Roy D.K."/>
            <person name="Haider R."/>
            <person name="Moosa M.M."/>
            <person name="Elias S.M."/>
            <person name="Hasan A.M."/>
            <person name="Jahan S."/>
            <person name="Shafiuddin M."/>
            <person name="Mahmood N."/>
            <person name="Shommy N.S."/>
        </authorList>
    </citation>
    <scope>NUCLEOTIDE SEQUENCE [LARGE SCALE GENOMIC DNA]</scope>
    <source>
        <strain evidence="3">cv. O-4</strain>
    </source>
</reference>
<protein>
    <submittedName>
        <fullName evidence="2">Uncharacterized protein</fullName>
    </submittedName>
</protein>
<evidence type="ECO:0000313" key="3">
    <source>
        <dbReference type="Proteomes" id="UP000187203"/>
    </source>
</evidence>
<proteinExistence type="predicted"/>